<accession>A0A6A5YNU9</accession>
<organism evidence="2 3">
    <name type="scientific">Lophiotrema nucula</name>
    <dbReference type="NCBI Taxonomy" id="690887"/>
    <lineage>
        <taxon>Eukaryota</taxon>
        <taxon>Fungi</taxon>
        <taxon>Dikarya</taxon>
        <taxon>Ascomycota</taxon>
        <taxon>Pezizomycotina</taxon>
        <taxon>Dothideomycetes</taxon>
        <taxon>Pleosporomycetidae</taxon>
        <taxon>Pleosporales</taxon>
        <taxon>Lophiotremataceae</taxon>
        <taxon>Lophiotrema</taxon>
    </lineage>
</organism>
<dbReference type="Proteomes" id="UP000799770">
    <property type="component" value="Unassembled WGS sequence"/>
</dbReference>
<protein>
    <submittedName>
        <fullName evidence="2">Uncharacterized protein</fullName>
    </submittedName>
</protein>
<dbReference type="EMBL" id="ML977351">
    <property type="protein sequence ID" value="KAF2107868.1"/>
    <property type="molecule type" value="Genomic_DNA"/>
</dbReference>
<evidence type="ECO:0000313" key="3">
    <source>
        <dbReference type="Proteomes" id="UP000799770"/>
    </source>
</evidence>
<proteinExistence type="predicted"/>
<feature type="region of interest" description="Disordered" evidence="1">
    <location>
        <begin position="14"/>
        <end position="50"/>
    </location>
</feature>
<feature type="compositionally biased region" description="Basic and acidic residues" evidence="1">
    <location>
        <begin position="187"/>
        <end position="199"/>
    </location>
</feature>
<reference evidence="2" key="1">
    <citation type="journal article" date="2020" name="Stud. Mycol.">
        <title>101 Dothideomycetes genomes: a test case for predicting lifestyles and emergence of pathogens.</title>
        <authorList>
            <person name="Haridas S."/>
            <person name="Albert R."/>
            <person name="Binder M."/>
            <person name="Bloem J."/>
            <person name="Labutti K."/>
            <person name="Salamov A."/>
            <person name="Andreopoulos B."/>
            <person name="Baker S."/>
            <person name="Barry K."/>
            <person name="Bills G."/>
            <person name="Bluhm B."/>
            <person name="Cannon C."/>
            <person name="Castanera R."/>
            <person name="Culley D."/>
            <person name="Daum C."/>
            <person name="Ezra D."/>
            <person name="Gonzalez J."/>
            <person name="Henrissat B."/>
            <person name="Kuo A."/>
            <person name="Liang C."/>
            <person name="Lipzen A."/>
            <person name="Lutzoni F."/>
            <person name="Magnuson J."/>
            <person name="Mondo S."/>
            <person name="Nolan M."/>
            <person name="Ohm R."/>
            <person name="Pangilinan J."/>
            <person name="Park H.-J."/>
            <person name="Ramirez L."/>
            <person name="Alfaro M."/>
            <person name="Sun H."/>
            <person name="Tritt A."/>
            <person name="Yoshinaga Y."/>
            <person name="Zwiers L.-H."/>
            <person name="Turgeon B."/>
            <person name="Goodwin S."/>
            <person name="Spatafora J."/>
            <person name="Crous P."/>
            <person name="Grigoriev I."/>
        </authorList>
    </citation>
    <scope>NUCLEOTIDE SEQUENCE</scope>
    <source>
        <strain evidence="2">CBS 627.86</strain>
    </source>
</reference>
<feature type="region of interest" description="Disordered" evidence="1">
    <location>
        <begin position="175"/>
        <end position="199"/>
    </location>
</feature>
<gene>
    <name evidence="2" type="ORF">BDV96DRAFT_653370</name>
</gene>
<name>A0A6A5YNU9_9PLEO</name>
<keyword evidence="3" id="KW-1185">Reference proteome</keyword>
<evidence type="ECO:0000256" key="1">
    <source>
        <dbReference type="SAM" id="MobiDB-lite"/>
    </source>
</evidence>
<sequence>MASNKFGVTYFDRDWNPGEESGMAAHHPSHEPTSGLDYHHPNPPSPPDQETVARFAQIREDLADISGSVDIRNQLKRIGRTTPNLGLFLPNNDGWRSQTTADECAFHRIKNEVDSFSGDKFPSKGKLKEWEDKIEPLLERTKNNSNDKANAGFRDSRKIDASGIFKAKADWSWESATGRGTGEDEAVSPKEENMNPFEDAGKYSHLYDRIGAISLEEDDDEVPIEDYNANF</sequence>
<dbReference type="OrthoDB" id="10608300at2759"/>
<evidence type="ECO:0000313" key="2">
    <source>
        <dbReference type="EMBL" id="KAF2107868.1"/>
    </source>
</evidence>
<dbReference type="AlphaFoldDB" id="A0A6A5YNU9"/>